<dbReference type="EMBL" id="WFLI01000011">
    <property type="protein sequence ID" value="KAB8064665.1"/>
    <property type="molecule type" value="Genomic_DNA"/>
</dbReference>
<evidence type="ECO:0000313" key="2">
    <source>
        <dbReference type="Proteomes" id="UP000468717"/>
    </source>
</evidence>
<sequence length="147" mass="16179">MAIWQFDMFLVGEENTLPLPKDDGWELPQLLAASTLNAQRTLVASMGNPWLMMEGWIVFGNEVGTRVDLLFDSDKVEILIRLDASATERELNAVCSFVGELNGRLFDPATRTLLQPDRTTLASALATSRAAAFSQSPRSYLSGQSRG</sequence>
<proteinExistence type="predicted"/>
<dbReference type="Proteomes" id="UP000468717">
    <property type="component" value="Unassembled WGS sequence"/>
</dbReference>
<dbReference type="RefSeq" id="WP_152282704.1">
    <property type="nucleotide sequence ID" value="NZ_WFLI01000011.1"/>
</dbReference>
<protein>
    <submittedName>
        <fullName evidence="1">Uncharacterized protein</fullName>
    </submittedName>
</protein>
<gene>
    <name evidence="1" type="ORF">GCN75_11915</name>
</gene>
<reference evidence="1 2" key="1">
    <citation type="submission" date="2019-10" db="EMBL/GenBank/DDBJ databases">
        <title>Three novel species isolated from a subtropical stream in China.</title>
        <authorList>
            <person name="Lu H."/>
        </authorList>
    </citation>
    <scope>NUCLEOTIDE SEQUENCE [LARGE SCALE GENOMIC DNA]</scope>
    <source>
        <strain evidence="1 2">FT13W</strain>
    </source>
</reference>
<name>A0A6I1I192_9BURK</name>
<organism evidence="1 2">
    <name type="scientific">Janthinobacterium violaceinigrum</name>
    <dbReference type="NCBI Taxonomy" id="2654252"/>
    <lineage>
        <taxon>Bacteria</taxon>
        <taxon>Pseudomonadati</taxon>
        <taxon>Pseudomonadota</taxon>
        <taxon>Betaproteobacteria</taxon>
        <taxon>Burkholderiales</taxon>
        <taxon>Oxalobacteraceae</taxon>
        <taxon>Janthinobacterium</taxon>
    </lineage>
</organism>
<dbReference type="AlphaFoldDB" id="A0A6I1I192"/>
<comment type="caution">
    <text evidence="1">The sequence shown here is derived from an EMBL/GenBank/DDBJ whole genome shotgun (WGS) entry which is preliminary data.</text>
</comment>
<evidence type="ECO:0000313" key="1">
    <source>
        <dbReference type="EMBL" id="KAB8064665.1"/>
    </source>
</evidence>
<keyword evidence="2" id="KW-1185">Reference proteome</keyword>
<accession>A0A6I1I192</accession>